<evidence type="ECO:0000313" key="1">
    <source>
        <dbReference type="EMBL" id="NHT75091.1"/>
    </source>
</evidence>
<dbReference type="RefSeq" id="WP_167127499.1">
    <property type="nucleotide sequence ID" value="NZ_JAANCM010000002.1"/>
</dbReference>
<proteinExistence type="predicted"/>
<organism evidence="1 2">
    <name type="scientific">Ferranicluibacter rubi</name>
    <dbReference type="NCBI Taxonomy" id="2715133"/>
    <lineage>
        <taxon>Bacteria</taxon>
        <taxon>Pseudomonadati</taxon>
        <taxon>Pseudomonadota</taxon>
        <taxon>Alphaproteobacteria</taxon>
        <taxon>Hyphomicrobiales</taxon>
        <taxon>Rhizobiaceae</taxon>
        <taxon>Ferranicluibacter</taxon>
    </lineage>
</organism>
<comment type="caution">
    <text evidence="1">The sequence shown here is derived from an EMBL/GenBank/DDBJ whole genome shotgun (WGS) entry which is preliminary data.</text>
</comment>
<dbReference type="Proteomes" id="UP001155840">
    <property type="component" value="Unassembled WGS sequence"/>
</dbReference>
<accession>A0AA43ZEM8</accession>
<evidence type="ECO:0000313" key="2">
    <source>
        <dbReference type="Proteomes" id="UP001155840"/>
    </source>
</evidence>
<dbReference type="EMBL" id="JAANCM010000002">
    <property type="protein sequence ID" value="NHT75091.1"/>
    <property type="molecule type" value="Genomic_DNA"/>
</dbReference>
<protein>
    <submittedName>
        <fullName evidence="1">Uncharacterized protein</fullName>
    </submittedName>
</protein>
<sequence length="69" mass="7190">MNSQFSLPSMLEHCGNAYATFENDPIFTPLFVSLGFSTAGILGTSISAVSIASAVSAGGGYLEFDHVRS</sequence>
<reference evidence="1" key="1">
    <citation type="submission" date="2020-03" db="EMBL/GenBank/DDBJ databases">
        <title>Ferranicluibacter endophyticum gen. nov., sp. nov., a new genus isolated from Rubus ulmifolius Schott. stem.</title>
        <authorList>
            <person name="Roca-Couso R."/>
            <person name="Flores-Felix J.D."/>
            <person name="Igual J.M."/>
            <person name="Rivas R."/>
        </authorList>
    </citation>
    <scope>NUCLEOTIDE SEQUENCE</scope>
    <source>
        <strain evidence="1">CRRU44</strain>
    </source>
</reference>
<name>A0AA43ZEM8_9HYPH</name>
<dbReference type="AlphaFoldDB" id="A0AA43ZEM8"/>
<gene>
    <name evidence="1" type="ORF">G8E10_04880</name>
</gene>
<keyword evidence="2" id="KW-1185">Reference proteome</keyword>